<evidence type="ECO:0000313" key="3">
    <source>
        <dbReference type="EMBL" id="QIM51136.1"/>
    </source>
</evidence>
<accession>A0A6G8IDN6</accession>
<keyword evidence="3" id="KW-0808">Transferase</keyword>
<dbReference type="EMBL" id="CP049989">
    <property type="protein sequence ID" value="QIM51136.1"/>
    <property type="molecule type" value="Genomic_DNA"/>
</dbReference>
<dbReference type="PANTHER" id="PTHR21064">
    <property type="entry name" value="AMINOGLYCOSIDE PHOSPHOTRANSFERASE DOMAIN-CONTAINING PROTEIN-RELATED"/>
    <property type="match status" value="1"/>
</dbReference>
<feature type="domain" description="Aminoglycoside phosphotransferase" evidence="2">
    <location>
        <begin position="39"/>
        <end position="276"/>
    </location>
</feature>
<proteinExistence type="inferred from homology"/>
<evidence type="ECO:0000256" key="1">
    <source>
        <dbReference type="ARBA" id="ARBA00038240"/>
    </source>
</evidence>
<dbReference type="Pfam" id="PF01636">
    <property type="entry name" value="APH"/>
    <property type="match status" value="1"/>
</dbReference>
<dbReference type="GO" id="GO:0004413">
    <property type="term" value="F:homoserine kinase activity"/>
    <property type="evidence" value="ECO:0007669"/>
    <property type="project" value="TreeGrafter"/>
</dbReference>
<comment type="similarity">
    <text evidence="1">Belongs to the pseudomonas-type ThrB family.</text>
</comment>
<dbReference type="AlphaFoldDB" id="A0A6G8IDN6"/>
<name>A0A6G8IDN6_9BURK</name>
<dbReference type="Proteomes" id="UP000503162">
    <property type="component" value="Chromosome"/>
</dbReference>
<organism evidence="3 4">
    <name type="scientific">Hydrogenophaga crocea</name>
    <dbReference type="NCBI Taxonomy" id="2716225"/>
    <lineage>
        <taxon>Bacteria</taxon>
        <taxon>Pseudomonadati</taxon>
        <taxon>Pseudomonadota</taxon>
        <taxon>Betaproteobacteria</taxon>
        <taxon>Burkholderiales</taxon>
        <taxon>Comamonadaceae</taxon>
        <taxon>Hydrogenophaga</taxon>
    </lineage>
</organism>
<dbReference type="InterPro" id="IPR050249">
    <property type="entry name" value="Pseudomonas-type_ThrB"/>
</dbReference>
<protein>
    <submittedName>
        <fullName evidence="3">Phosphotransferase</fullName>
    </submittedName>
</protein>
<dbReference type="SUPFAM" id="SSF56112">
    <property type="entry name" value="Protein kinase-like (PK-like)"/>
    <property type="match status" value="1"/>
</dbReference>
<reference evidence="3 4" key="1">
    <citation type="submission" date="2020-03" db="EMBL/GenBank/DDBJ databases">
        <title>Hydrogenophaga sp. nov. isolated from cyanobacterial mat.</title>
        <authorList>
            <person name="Thorat V."/>
            <person name="Kirdat K."/>
            <person name="Tiwarekar B."/>
            <person name="Costa E.D."/>
            <person name="Yadav A."/>
        </authorList>
    </citation>
    <scope>NUCLEOTIDE SEQUENCE [LARGE SCALE GENOMIC DNA]</scope>
    <source>
        <strain evidence="3 4">BA0156</strain>
    </source>
</reference>
<dbReference type="Gene3D" id="3.30.200.20">
    <property type="entry name" value="Phosphorylase Kinase, domain 1"/>
    <property type="match status" value="1"/>
</dbReference>
<keyword evidence="4" id="KW-1185">Reference proteome</keyword>
<dbReference type="Gene3D" id="3.90.1200.10">
    <property type="match status" value="1"/>
</dbReference>
<gene>
    <name evidence="3" type="ORF">G9Q37_02795</name>
</gene>
<sequence length="340" mass="37683">MSLEIAQSTPTAAAIARVVQAGYPLGEVVSGEFLRRSFNQVYRLTLADGRHVVARLCAERPRGEPALRFEADVLQHLRARGCPVAASLPTASGEVALSVALPEGERALMLFEHLEGEATSDLPANLEAFGRGLARLHAAGEGMQSPAPHYTLDLDHLLLRPLQRLLRAPTMTAELRPQFEALGLRLHGRIRALGELTQVLCHGDAHSDNNFVQVQGDGAREAVFFDFDETGPGYLAYELAVYPWWLHPRSVDGQWSDKALARWNHFIAAYQAVRPLRDADRAALPLFVAVRQFWLLGEYAGRVPVWGSQAMPLDFLQRQVKVFTQWETLGLALPRMAQND</sequence>
<dbReference type="PANTHER" id="PTHR21064:SF6">
    <property type="entry name" value="AMINOGLYCOSIDE PHOSPHOTRANSFERASE DOMAIN-CONTAINING PROTEIN"/>
    <property type="match status" value="1"/>
</dbReference>
<dbReference type="InterPro" id="IPR002575">
    <property type="entry name" value="Aminoglycoside_PTrfase"/>
</dbReference>
<evidence type="ECO:0000313" key="4">
    <source>
        <dbReference type="Proteomes" id="UP000503162"/>
    </source>
</evidence>
<dbReference type="GO" id="GO:0009088">
    <property type="term" value="P:threonine biosynthetic process"/>
    <property type="evidence" value="ECO:0007669"/>
    <property type="project" value="TreeGrafter"/>
</dbReference>
<evidence type="ECO:0000259" key="2">
    <source>
        <dbReference type="Pfam" id="PF01636"/>
    </source>
</evidence>
<dbReference type="KEGG" id="hcz:G9Q37_02795"/>
<dbReference type="InterPro" id="IPR011009">
    <property type="entry name" value="Kinase-like_dom_sf"/>
</dbReference>
<dbReference type="RefSeq" id="WP_166224252.1">
    <property type="nucleotide sequence ID" value="NZ_CP049989.1"/>
</dbReference>